<evidence type="ECO:0000259" key="8">
    <source>
        <dbReference type="Pfam" id="PF02687"/>
    </source>
</evidence>
<comment type="subcellular location">
    <subcellularLocation>
        <location evidence="1">Cell membrane</location>
        <topology evidence="1">Multi-pass membrane protein</topology>
    </subcellularLocation>
</comment>
<gene>
    <name evidence="10" type="ORF">BD94_2996</name>
</gene>
<evidence type="ECO:0000256" key="2">
    <source>
        <dbReference type="ARBA" id="ARBA00005236"/>
    </source>
</evidence>
<accession>A0A077EGK8</accession>
<proteinExistence type="inferred from homology"/>
<evidence type="ECO:0000313" key="11">
    <source>
        <dbReference type="Proteomes" id="UP000028933"/>
    </source>
</evidence>
<dbReference type="PANTHER" id="PTHR30489">
    <property type="entry name" value="LIPOPROTEIN-RELEASING SYSTEM TRANSMEMBRANE PROTEIN LOLE"/>
    <property type="match status" value="1"/>
</dbReference>
<dbReference type="GO" id="GO:0044874">
    <property type="term" value="P:lipoprotein localization to outer membrane"/>
    <property type="evidence" value="ECO:0007669"/>
    <property type="project" value="TreeGrafter"/>
</dbReference>
<feature type="transmembrane region" description="Helical" evidence="7">
    <location>
        <begin position="21"/>
        <end position="47"/>
    </location>
</feature>
<dbReference type="InterPro" id="IPR003838">
    <property type="entry name" value="ABC3_permease_C"/>
</dbReference>
<dbReference type="AlphaFoldDB" id="A0A077EGK8"/>
<evidence type="ECO:0000256" key="7">
    <source>
        <dbReference type="SAM" id="Phobius"/>
    </source>
</evidence>
<dbReference type="Proteomes" id="UP000028933">
    <property type="component" value="Chromosome"/>
</dbReference>
<dbReference type="Pfam" id="PF02687">
    <property type="entry name" value="FtsX"/>
    <property type="match status" value="1"/>
</dbReference>
<protein>
    <submittedName>
        <fullName evidence="10">Lipoprotein releasing system transmembrane protein lolC</fullName>
    </submittedName>
</protein>
<dbReference type="InterPro" id="IPR025857">
    <property type="entry name" value="MacB_PCD"/>
</dbReference>
<evidence type="ECO:0000256" key="4">
    <source>
        <dbReference type="ARBA" id="ARBA00022692"/>
    </source>
</evidence>
<feature type="transmembrane region" description="Helical" evidence="7">
    <location>
        <begin position="369"/>
        <end position="389"/>
    </location>
</feature>
<evidence type="ECO:0000259" key="9">
    <source>
        <dbReference type="Pfam" id="PF12704"/>
    </source>
</evidence>
<keyword evidence="10" id="KW-0449">Lipoprotein</keyword>
<dbReference type="STRING" id="1338011.BD94_2996"/>
<keyword evidence="4 7" id="KW-0812">Transmembrane</keyword>
<keyword evidence="3" id="KW-1003">Cell membrane</keyword>
<dbReference type="KEGG" id="eao:BD94_2996"/>
<evidence type="ECO:0000256" key="5">
    <source>
        <dbReference type="ARBA" id="ARBA00022989"/>
    </source>
</evidence>
<feature type="transmembrane region" description="Helical" evidence="7">
    <location>
        <begin position="273"/>
        <end position="300"/>
    </location>
</feature>
<reference evidence="10" key="1">
    <citation type="journal article" date="2013" name="Lancet">
        <title>First case of E anophelis outbreak in an intensive-care unit.</title>
        <authorList>
            <person name="Teo J."/>
            <person name="Tan S.Y."/>
            <person name="Tay M."/>
            <person name="Ding Y."/>
            <person name="Kjelleberg S."/>
            <person name="Givskov M."/>
            <person name="Lin R.T."/>
            <person name="Yang L."/>
        </authorList>
    </citation>
    <scope>NUCLEOTIDE SEQUENCE [LARGE SCALE GENOMIC DNA]</scope>
    <source>
        <strain evidence="10">NUHP1</strain>
    </source>
</reference>
<evidence type="ECO:0000256" key="3">
    <source>
        <dbReference type="ARBA" id="ARBA00022475"/>
    </source>
</evidence>
<dbReference type="Pfam" id="PF12704">
    <property type="entry name" value="MacB_PCD"/>
    <property type="match status" value="1"/>
</dbReference>
<keyword evidence="5 7" id="KW-1133">Transmembrane helix</keyword>
<name>A0A077EGK8_9FLAO</name>
<sequence length="399" mass="44447">MKSTPFYIAQRYLISKKGSQAVSFITSLSAFAMMVAVAAMFIIVSVFSGLIELNKKMISDIHADLTLSPEKGKAIPNIAKVTGILSKEQEIAHFSKVIEEKAYINYKGNGEIVYLRGVDSAYTKVNPIDSTVFYGKYPSFKYSNEVIMETQLNNRLEIPVASEDDYAQILMPRPGVGLISKEADIFNKKNFFTTGVFTNSQMASYIVAPLELSAELLGMPKNTAYSIVIKLKDPAKANEVRNRLMEKLGTGLTMKTKAEENAAFWKMINTEKLMIYLIFGLVIFITTFNLAGAIIIIQLDKKEQAKSLISMGMSMAKLRRVYFNTGILIVIFGVSVGLIVGSIICYLQQHFGFFKATAALPFPVKIEWQNYLIVAATALLFGIIISWIFSRGSKRQLRS</sequence>
<evidence type="ECO:0000313" key="10">
    <source>
        <dbReference type="EMBL" id="AIL46771.1"/>
    </source>
</evidence>
<feature type="domain" description="MacB-like periplasmic core" evidence="9">
    <location>
        <begin position="26"/>
        <end position="244"/>
    </location>
</feature>
<feature type="domain" description="ABC3 transporter permease C-terminal" evidence="8">
    <location>
        <begin position="277"/>
        <end position="392"/>
    </location>
</feature>
<dbReference type="PANTHER" id="PTHR30489:SF0">
    <property type="entry name" value="LIPOPROTEIN-RELEASING SYSTEM TRANSMEMBRANE PROTEIN LOLE"/>
    <property type="match status" value="1"/>
</dbReference>
<dbReference type="GO" id="GO:0098797">
    <property type="term" value="C:plasma membrane protein complex"/>
    <property type="evidence" value="ECO:0007669"/>
    <property type="project" value="TreeGrafter"/>
</dbReference>
<reference evidence="10" key="2">
    <citation type="journal article" date="2015" name="Genome Biol. Evol.">
        <title>Complete Genome Sequence and Transcriptomic Analysis of the Novel Pathogen Elizabethkingia anophelis in Response to Oxidative Stress.</title>
        <authorList>
            <person name="Li Y."/>
            <person name="Liu Y."/>
            <person name="Chew S.C."/>
            <person name="Tay M."/>
            <person name="Salido M.M."/>
            <person name="Teo J."/>
            <person name="Lauro F.M."/>
            <person name="Givskov M."/>
            <person name="Yang L."/>
        </authorList>
    </citation>
    <scope>NUCLEOTIDE SEQUENCE</scope>
    <source>
        <strain evidence="10">NUHP1</strain>
    </source>
</reference>
<dbReference type="RefSeq" id="WP_024565707.1">
    <property type="nucleotide sequence ID" value="NZ_CP007547.1"/>
</dbReference>
<evidence type="ECO:0000256" key="1">
    <source>
        <dbReference type="ARBA" id="ARBA00004651"/>
    </source>
</evidence>
<keyword evidence="6 7" id="KW-0472">Membrane</keyword>
<dbReference type="InterPro" id="IPR051447">
    <property type="entry name" value="Lipoprotein-release_system"/>
</dbReference>
<evidence type="ECO:0000256" key="6">
    <source>
        <dbReference type="ARBA" id="ARBA00023136"/>
    </source>
</evidence>
<organism evidence="10 11">
    <name type="scientific">Elizabethkingia anophelis NUHP1</name>
    <dbReference type="NCBI Taxonomy" id="1338011"/>
    <lineage>
        <taxon>Bacteria</taxon>
        <taxon>Pseudomonadati</taxon>
        <taxon>Bacteroidota</taxon>
        <taxon>Flavobacteriia</taxon>
        <taxon>Flavobacteriales</taxon>
        <taxon>Weeksellaceae</taxon>
        <taxon>Elizabethkingia</taxon>
    </lineage>
</organism>
<feature type="transmembrane region" description="Helical" evidence="7">
    <location>
        <begin position="321"/>
        <end position="349"/>
    </location>
</feature>
<dbReference type="EMBL" id="CP007547">
    <property type="protein sequence ID" value="AIL46771.1"/>
    <property type="molecule type" value="Genomic_DNA"/>
</dbReference>
<comment type="similarity">
    <text evidence="2">Belongs to the ABC-4 integral membrane protein family. LolC/E subfamily.</text>
</comment>
<dbReference type="eggNOG" id="COG4591">
    <property type="taxonomic scope" value="Bacteria"/>
</dbReference>
<dbReference type="HOGENOM" id="CLU_000604_8_1_10"/>